<evidence type="ECO:0000256" key="2">
    <source>
        <dbReference type="ARBA" id="ARBA00022737"/>
    </source>
</evidence>
<dbReference type="PANTHER" id="PTHR24379">
    <property type="entry name" value="KRAB AND ZINC FINGER DOMAIN-CONTAINING"/>
    <property type="match status" value="1"/>
</dbReference>
<feature type="compositionally biased region" description="Basic residues" evidence="6">
    <location>
        <begin position="297"/>
        <end position="310"/>
    </location>
</feature>
<dbReference type="PROSITE" id="PS50157">
    <property type="entry name" value="ZINC_FINGER_C2H2_2"/>
    <property type="match status" value="3"/>
</dbReference>
<feature type="domain" description="C2H2-type" evidence="7">
    <location>
        <begin position="90"/>
        <end position="118"/>
    </location>
</feature>
<dbReference type="OrthoDB" id="203599at2759"/>
<evidence type="ECO:0000256" key="3">
    <source>
        <dbReference type="ARBA" id="ARBA00022771"/>
    </source>
</evidence>
<dbReference type="Gene3D" id="3.30.160.60">
    <property type="entry name" value="Classic Zinc Finger"/>
    <property type="match status" value="2"/>
</dbReference>
<evidence type="ECO:0000313" key="9">
    <source>
        <dbReference type="Proteomes" id="UP001153714"/>
    </source>
</evidence>
<proteinExistence type="predicted"/>
<feature type="region of interest" description="Disordered" evidence="6">
    <location>
        <begin position="1442"/>
        <end position="1467"/>
    </location>
</feature>
<dbReference type="GO" id="GO:0008270">
    <property type="term" value="F:zinc ion binding"/>
    <property type="evidence" value="ECO:0007669"/>
    <property type="project" value="UniProtKB-KW"/>
</dbReference>
<feature type="region of interest" description="Disordered" evidence="6">
    <location>
        <begin position="597"/>
        <end position="616"/>
    </location>
</feature>
<organism evidence="8 9">
    <name type="scientific">Diatraea saccharalis</name>
    <name type="common">sugarcane borer</name>
    <dbReference type="NCBI Taxonomy" id="40085"/>
    <lineage>
        <taxon>Eukaryota</taxon>
        <taxon>Metazoa</taxon>
        <taxon>Ecdysozoa</taxon>
        <taxon>Arthropoda</taxon>
        <taxon>Hexapoda</taxon>
        <taxon>Insecta</taxon>
        <taxon>Pterygota</taxon>
        <taxon>Neoptera</taxon>
        <taxon>Endopterygota</taxon>
        <taxon>Lepidoptera</taxon>
        <taxon>Glossata</taxon>
        <taxon>Ditrysia</taxon>
        <taxon>Pyraloidea</taxon>
        <taxon>Crambidae</taxon>
        <taxon>Crambinae</taxon>
        <taxon>Diatraea</taxon>
    </lineage>
</organism>
<sequence length="1467" mass="164796">MTSTQEFSCVFCKDSFENKEELQIHFRKHGDPKFNQSLRIKNRSQNEASDEKRNEDEELVNCDVCPEVFPTISKAITHKHKVHPDHDAKYFCPWCGKLFTMKHLYNKHLQSTHQEQGKNDDVNFHCDMCNVDFFIATAMLYHNKFFHRQDTDLSSVGQSKKLRMINQDILQIYYCAFCGDEYDNKVNLHKHVLDDHNDENQCPEDVLRCPLCEAIFYHLDAYELHLTFHSTEDLYTETNELFEQITEFSLETVPPLMEKVEIVESQDAETAMNAIGLEKFLEMAMDNSNDNDSEKPKKSKKHKKHKKSKKPAITLDEFLNMNKDVFGEGLDFEGIEEVPTKVIAKRLKQKKVGRPSLKRLESTNIEKLKKQGIIVKMNSKKLPIKAVKLGNKLPSKQSEVQQNTQNKATLQTKTPNEVLSKLSNSEIKIIKTSSNEKTDFDSHSELTSTSVEGIKKCQSPENNKESHIKHSLVASSGAKEKTEDQAKKFYISNDVKNNISSSSISRTEPQTDFECSKNTNSGLIKNSTCFETKPVIEKDCINKENNDNIEKKYAQIKPNILSNNISVKSSIPANCSEINKESDTINSTEVQFKLSDKSLKSDHSDTGNTKQLLASNDNKKNSLDALKHLSHLITVKSVNSKGSPTSAQRLQNNSDTNDSDEEDTGNISDHNEDDMPDNETKVTFDSLQALKTLNKNITVKPLMHSKNVIEKKYDNVAESKDDNVAKSNKTQVLERYTPAKNLAAVNIDNNVKLPKQTAELKQISNIDTYISEKLEKQNANVNLLKHLRNITAKPVNKTSKTTTTDKSSGSSQLLGKKGITQTEVNKKEINENIEIYNIDDSDSDEAAKSNSIRQEVNTTKIISNEYTSNKSLEKLKHVQNITVKSLNQQTTKIKKNVIKQIPLSKQALHNSNQCSMSDFSDEDDQDMFMPANLSINQKLSLQSSNIQALKNLGKNITVKSRNSSPSVSVTSNKDLNFESRDDMDDPDSDNDFVPGKVKITELKDDNMSDNEINDRESNTHGHDVNVFVQSPEGSNSDNDNVNDFNEDPGDEMSDLETHIKTNTLRKPFENTQVRSLDIKNINKNLTIKSINKGNKEIQPSPSKVIPSAISSNKELSIKPFKQTTEEENDSVSGINSKVTKSAQAINQLVNQNVASDNQVSTVNKEVTVKTFQTKTVIQEITTTVTKTIKTVNQTVKQQSQSSRDIAQPIKYQKVQGMRSNQNFKNFQGVTVRQATPTFGTKVRGLTPTRPTIGATLRPPNQLVPVRPSFNPTRATTPRMPTVKKIGPSSSPRQQGPSVGRPIKISPNVMTTTKRPSEDAIGHFSCFKKPKESLIPVSDVPNFDNEQMNSTVQYTSHSKTNFSSATKVVRGNTVVTASQVKTEMSSSSQLSKLNNLSGIKVVKTSQSKQAVQVEEKNELNASQRNTLEAIEKLQKQGLLIKKPRVEVNNDSDPSDGENDQYLTEEPED</sequence>
<evidence type="ECO:0000313" key="8">
    <source>
        <dbReference type="EMBL" id="CAG9786829.1"/>
    </source>
</evidence>
<dbReference type="PANTHER" id="PTHR24379:SF121">
    <property type="entry name" value="C2H2-TYPE DOMAIN-CONTAINING PROTEIN"/>
    <property type="match status" value="1"/>
</dbReference>
<dbReference type="PROSITE" id="PS00028">
    <property type="entry name" value="ZINC_FINGER_C2H2_1"/>
    <property type="match status" value="5"/>
</dbReference>
<feature type="compositionally biased region" description="Low complexity" evidence="6">
    <location>
        <begin position="1286"/>
        <end position="1297"/>
    </location>
</feature>
<feature type="domain" description="C2H2-type" evidence="7">
    <location>
        <begin position="173"/>
        <end position="201"/>
    </location>
</feature>
<name>A0A9N9R022_9NEOP</name>
<evidence type="ECO:0000256" key="1">
    <source>
        <dbReference type="ARBA" id="ARBA00022723"/>
    </source>
</evidence>
<reference evidence="8" key="2">
    <citation type="submission" date="2022-10" db="EMBL/GenBank/DDBJ databases">
        <authorList>
            <consortium name="ENA_rothamsted_submissions"/>
            <consortium name="culmorum"/>
            <person name="King R."/>
        </authorList>
    </citation>
    <scope>NUCLEOTIDE SEQUENCE</scope>
</reference>
<dbReference type="Proteomes" id="UP001153714">
    <property type="component" value="Chromosome 16"/>
</dbReference>
<feature type="compositionally biased region" description="Polar residues" evidence="6">
    <location>
        <begin position="606"/>
        <end position="616"/>
    </location>
</feature>
<feature type="compositionally biased region" description="Low complexity" evidence="6">
    <location>
        <begin position="957"/>
        <end position="973"/>
    </location>
</feature>
<evidence type="ECO:0000256" key="5">
    <source>
        <dbReference type="PROSITE-ProRule" id="PRU00042"/>
    </source>
</evidence>
<feature type="compositionally biased region" description="Acidic residues" evidence="6">
    <location>
        <begin position="1451"/>
        <end position="1467"/>
    </location>
</feature>
<dbReference type="InterPro" id="IPR013087">
    <property type="entry name" value="Znf_C2H2_type"/>
</dbReference>
<feature type="compositionally biased region" description="Basic and acidic residues" evidence="6">
    <location>
        <begin position="998"/>
        <end position="1023"/>
    </location>
</feature>
<feature type="region of interest" description="Disordered" evidence="6">
    <location>
        <begin position="286"/>
        <end position="311"/>
    </location>
</feature>
<gene>
    <name evidence="8" type="ORF">DIATSA_LOCUS4759</name>
</gene>
<feature type="compositionally biased region" description="Polar residues" evidence="6">
    <location>
        <begin position="637"/>
        <end position="651"/>
    </location>
</feature>
<feature type="region of interest" description="Disordered" evidence="6">
    <location>
        <begin position="1240"/>
        <end position="1314"/>
    </location>
</feature>
<dbReference type="SMART" id="SM00355">
    <property type="entry name" value="ZnF_C2H2"/>
    <property type="match status" value="6"/>
</dbReference>
<dbReference type="EMBL" id="OU893347">
    <property type="protein sequence ID" value="CAG9786829.1"/>
    <property type="molecule type" value="Genomic_DNA"/>
</dbReference>
<feature type="domain" description="C2H2-type" evidence="7">
    <location>
        <begin position="7"/>
        <end position="34"/>
    </location>
</feature>
<evidence type="ECO:0000256" key="4">
    <source>
        <dbReference type="ARBA" id="ARBA00022833"/>
    </source>
</evidence>
<evidence type="ECO:0000256" key="6">
    <source>
        <dbReference type="SAM" id="MobiDB-lite"/>
    </source>
</evidence>
<feature type="region of interest" description="Disordered" evidence="6">
    <location>
        <begin position="637"/>
        <end position="679"/>
    </location>
</feature>
<evidence type="ECO:0000259" key="7">
    <source>
        <dbReference type="PROSITE" id="PS50157"/>
    </source>
</evidence>
<keyword evidence="3 5" id="KW-0863">Zinc-finger</keyword>
<keyword evidence="4" id="KW-0862">Zinc</keyword>
<feature type="compositionally biased region" description="Acidic residues" evidence="6">
    <location>
        <begin position="981"/>
        <end position="990"/>
    </location>
</feature>
<protein>
    <recommendedName>
        <fullName evidence="7">C2H2-type domain-containing protein</fullName>
    </recommendedName>
</protein>
<keyword evidence="1" id="KW-0479">Metal-binding</keyword>
<keyword evidence="2" id="KW-0677">Repeat</keyword>
<reference evidence="8" key="1">
    <citation type="submission" date="2021-12" db="EMBL/GenBank/DDBJ databases">
        <authorList>
            <person name="King R."/>
        </authorList>
    </citation>
    <scope>NUCLEOTIDE SEQUENCE</scope>
</reference>
<accession>A0A9N9R022</accession>
<feature type="region of interest" description="Disordered" evidence="6">
    <location>
        <begin position="957"/>
        <end position="1043"/>
    </location>
</feature>
<keyword evidence="9" id="KW-1185">Reference proteome</keyword>